<keyword evidence="4" id="KW-1185">Reference proteome</keyword>
<dbReference type="EMBL" id="KN847520">
    <property type="protein sequence ID" value="KIV96432.1"/>
    <property type="molecule type" value="Genomic_DNA"/>
</dbReference>
<dbReference type="HOGENOM" id="CLU_787553_0_0_1"/>
<name>A0A0D1ZPA5_EXOME</name>
<evidence type="ECO:0000256" key="2">
    <source>
        <dbReference type="SAM" id="SignalP"/>
    </source>
</evidence>
<dbReference type="GeneID" id="27318149"/>
<feature type="compositionally biased region" description="Polar residues" evidence="1">
    <location>
        <begin position="299"/>
        <end position="312"/>
    </location>
</feature>
<accession>A0A0D1ZPA5</accession>
<evidence type="ECO:0000313" key="4">
    <source>
        <dbReference type="Proteomes" id="UP000054302"/>
    </source>
</evidence>
<evidence type="ECO:0000256" key="1">
    <source>
        <dbReference type="SAM" id="MobiDB-lite"/>
    </source>
</evidence>
<evidence type="ECO:0000313" key="3">
    <source>
        <dbReference type="EMBL" id="KIV96432.1"/>
    </source>
</evidence>
<dbReference type="VEuPathDB" id="FungiDB:PV10_00304"/>
<gene>
    <name evidence="3" type="ORF">PV10_00304</name>
</gene>
<protein>
    <submittedName>
        <fullName evidence="3">Uncharacterized protein</fullName>
    </submittedName>
</protein>
<dbReference type="RefSeq" id="XP_016228006.1">
    <property type="nucleotide sequence ID" value="XM_016364357.1"/>
</dbReference>
<sequence length="326" mass="32858">MHLTSSSITLLVLSALSSAGPIHKHPSQVRHVFEPQRRWVADGLGSTLDTPHKRREQSTRTLSSIDPFAVPTRQGTQDGKVGAVGVGGSNTSLLSLLTQSLTTTTATAAAVAVAATDESAPATGTNIQAPQDSGESTTTVRVQSTIFETVFVTAAESQPSTAAAPVAPVPATVTVVLVTTDGSTSFITLDGTSIPPTASDVVAAAAQTSISEDEDSAVSSTVTGSALPSETLTIRPGLGSIPASEARPVTLSAAAPPPPPPDAEIATASSPPTTAAPTVTASSSSSDADSLAVVPITQEPVQQTQNQNESLFTVTETVTTTVTSSP</sequence>
<feature type="compositionally biased region" description="Low complexity" evidence="1">
    <location>
        <begin position="263"/>
        <end position="295"/>
    </location>
</feature>
<dbReference type="AlphaFoldDB" id="A0A0D1ZPA5"/>
<feature type="compositionally biased region" description="Low complexity" evidence="1">
    <location>
        <begin position="313"/>
        <end position="326"/>
    </location>
</feature>
<keyword evidence="2" id="KW-0732">Signal</keyword>
<feature type="chain" id="PRO_5002237957" evidence="2">
    <location>
        <begin position="20"/>
        <end position="326"/>
    </location>
</feature>
<dbReference type="Proteomes" id="UP000054302">
    <property type="component" value="Unassembled WGS sequence"/>
</dbReference>
<feature type="signal peptide" evidence="2">
    <location>
        <begin position="1"/>
        <end position="19"/>
    </location>
</feature>
<reference evidence="3 4" key="1">
    <citation type="submission" date="2015-01" db="EMBL/GenBank/DDBJ databases">
        <title>The Genome Sequence of Exophiala mesophila CBS40295.</title>
        <authorList>
            <consortium name="The Broad Institute Genomics Platform"/>
            <person name="Cuomo C."/>
            <person name="de Hoog S."/>
            <person name="Gorbushina A."/>
            <person name="Stielow B."/>
            <person name="Teixiera M."/>
            <person name="Abouelleil A."/>
            <person name="Chapman S.B."/>
            <person name="Priest M."/>
            <person name="Young S.K."/>
            <person name="Wortman J."/>
            <person name="Nusbaum C."/>
            <person name="Birren B."/>
        </authorList>
    </citation>
    <scope>NUCLEOTIDE SEQUENCE [LARGE SCALE GENOMIC DNA]</scope>
    <source>
        <strain evidence="3 4">CBS 40295</strain>
    </source>
</reference>
<organism evidence="3 4">
    <name type="scientific">Exophiala mesophila</name>
    <name type="common">Black yeast-like fungus</name>
    <dbReference type="NCBI Taxonomy" id="212818"/>
    <lineage>
        <taxon>Eukaryota</taxon>
        <taxon>Fungi</taxon>
        <taxon>Dikarya</taxon>
        <taxon>Ascomycota</taxon>
        <taxon>Pezizomycotina</taxon>
        <taxon>Eurotiomycetes</taxon>
        <taxon>Chaetothyriomycetidae</taxon>
        <taxon>Chaetothyriales</taxon>
        <taxon>Herpotrichiellaceae</taxon>
        <taxon>Exophiala</taxon>
    </lineage>
</organism>
<dbReference type="OrthoDB" id="4161770at2759"/>
<dbReference type="STRING" id="212818.A0A0D1ZPA5"/>
<feature type="region of interest" description="Disordered" evidence="1">
    <location>
        <begin position="250"/>
        <end position="326"/>
    </location>
</feature>
<proteinExistence type="predicted"/>